<keyword evidence="1" id="KW-0812">Transmembrane</keyword>
<feature type="transmembrane region" description="Helical" evidence="1">
    <location>
        <begin position="76"/>
        <end position="94"/>
    </location>
</feature>
<name>A0A7C4I4N1_CALS0</name>
<gene>
    <name evidence="2" type="ORF">ENT82_01835</name>
</gene>
<evidence type="ECO:0000256" key="1">
    <source>
        <dbReference type="SAM" id="Phobius"/>
    </source>
</evidence>
<organism evidence="2">
    <name type="scientific">Caldiarchaeum subterraneum</name>
    <dbReference type="NCBI Taxonomy" id="311458"/>
    <lineage>
        <taxon>Archaea</taxon>
        <taxon>Nitrososphaerota</taxon>
        <taxon>Candidatus Caldarchaeales</taxon>
        <taxon>Candidatus Caldarchaeaceae</taxon>
        <taxon>Candidatus Caldarchaeum</taxon>
    </lineage>
</organism>
<evidence type="ECO:0000313" key="2">
    <source>
        <dbReference type="EMBL" id="HGN89854.1"/>
    </source>
</evidence>
<dbReference type="EMBL" id="DTAD01000020">
    <property type="protein sequence ID" value="HGN89854.1"/>
    <property type="molecule type" value="Genomic_DNA"/>
</dbReference>
<sequence length="110" mass="12064">MAGKCPLCGEDVGWAEEKAGLYACLTVCVPAVRHPNHLLQKHPQYLHEAKKLARPVFYSSAALTAAAALLLTAGLWQASLAAAALSAVFFMIGWRRRKALLHRHRLLYSV</sequence>
<accession>A0A7C4I4N1</accession>
<reference evidence="2" key="1">
    <citation type="journal article" date="2020" name="mSystems">
        <title>Genome- and Community-Level Interaction Insights into Carbon Utilization and Element Cycling Functions of Hydrothermarchaeota in Hydrothermal Sediment.</title>
        <authorList>
            <person name="Zhou Z."/>
            <person name="Liu Y."/>
            <person name="Xu W."/>
            <person name="Pan J."/>
            <person name="Luo Z.H."/>
            <person name="Li M."/>
        </authorList>
    </citation>
    <scope>NUCLEOTIDE SEQUENCE [LARGE SCALE GENOMIC DNA]</scope>
    <source>
        <strain evidence="2">SpSt-613</strain>
    </source>
</reference>
<comment type="caution">
    <text evidence="2">The sequence shown here is derived from an EMBL/GenBank/DDBJ whole genome shotgun (WGS) entry which is preliminary data.</text>
</comment>
<keyword evidence="1" id="KW-0472">Membrane</keyword>
<proteinExistence type="predicted"/>
<keyword evidence="1" id="KW-1133">Transmembrane helix</keyword>
<protein>
    <submittedName>
        <fullName evidence="2">Uncharacterized protein</fullName>
    </submittedName>
</protein>
<dbReference type="AlphaFoldDB" id="A0A7C4I4N1"/>